<dbReference type="RefSeq" id="WP_188956692.1">
    <property type="nucleotide sequence ID" value="NZ_BMIB01000004.1"/>
</dbReference>
<proteinExistence type="predicted"/>
<reference evidence="1" key="1">
    <citation type="journal article" date="2014" name="Int. J. Syst. Evol. Microbiol.">
        <title>Complete genome sequence of Corynebacterium casei LMG S-19264T (=DSM 44701T), isolated from a smear-ripened cheese.</title>
        <authorList>
            <consortium name="US DOE Joint Genome Institute (JGI-PGF)"/>
            <person name="Walter F."/>
            <person name="Albersmeier A."/>
            <person name="Kalinowski J."/>
            <person name="Ruckert C."/>
        </authorList>
    </citation>
    <scope>NUCLEOTIDE SEQUENCE</scope>
    <source>
        <strain evidence="1">CGMCC 1.15290</strain>
    </source>
</reference>
<gene>
    <name evidence="1" type="ORF">GCM10011379_45510</name>
</gene>
<dbReference type="EMBL" id="BMIB01000004">
    <property type="protein sequence ID" value="GGH78117.1"/>
    <property type="molecule type" value="Genomic_DNA"/>
</dbReference>
<evidence type="ECO:0000313" key="1">
    <source>
        <dbReference type="EMBL" id="GGH78117.1"/>
    </source>
</evidence>
<dbReference type="Proteomes" id="UP000627292">
    <property type="component" value="Unassembled WGS sequence"/>
</dbReference>
<keyword evidence="2" id="KW-1185">Reference proteome</keyword>
<protein>
    <recommendedName>
        <fullName evidence="3">LysM domain-containing protein</fullName>
    </recommendedName>
</protein>
<dbReference type="AlphaFoldDB" id="A0A917MY41"/>
<organism evidence="1 2">
    <name type="scientific">Filimonas zeae</name>
    <dbReference type="NCBI Taxonomy" id="1737353"/>
    <lineage>
        <taxon>Bacteria</taxon>
        <taxon>Pseudomonadati</taxon>
        <taxon>Bacteroidota</taxon>
        <taxon>Chitinophagia</taxon>
        <taxon>Chitinophagales</taxon>
        <taxon>Chitinophagaceae</taxon>
        <taxon>Filimonas</taxon>
    </lineage>
</organism>
<sequence length="96" mass="10350">MKVEVLEGQTLADISIQTNGDLGRIIEIAMLNGISITDDIAEGVVIEVPAADNDKQSVVAVFNDKADRPASKIQFSDIIMPEGIAYWTIGLDFKVS</sequence>
<accession>A0A917MY41</accession>
<reference evidence="1" key="2">
    <citation type="submission" date="2020-09" db="EMBL/GenBank/DDBJ databases">
        <authorList>
            <person name="Sun Q."/>
            <person name="Zhou Y."/>
        </authorList>
    </citation>
    <scope>NUCLEOTIDE SEQUENCE</scope>
    <source>
        <strain evidence="1">CGMCC 1.15290</strain>
    </source>
</reference>
<evidence type="ECO:0000313" key="2">
    <source>
        <dbReference type="Proteomes" id="UP000627292"/>
    </source>
</evidence>
<comment type="caution">
    <text evidence="1">The sequence shown here is derived from an EMBL/GenBank/DDBJ whole genome shotgun (WGS) entry which is preliminary data.</text>
</comment>
<evidence type="ECO:0008006" key="3">
    <source>
        <dbReference type="Google" id="ProtNLM"/>
    </source>
</evidence>
<name>A0A917MY41_9BACT</name>